<reference evidence="2 3" key="1">
    <citation type="submission" date="2010-10" db="EMBL/GenBank/DDBJ databases">
        <authorList>
            <consortium name="The Broad Institute Genome Sequencing Platform"/>
            <person name="Ward D."/>
            <person name="Earl A."/>
            <person name="Feldgarden M."/>
            <person name="Young S.K."/>
            <person name="Gargeya S."/>
            <person name="Zeng Q."/>
            <person name="Alvarado L."/>
            <person name="Berlin A."/>
            <person name="Bochicchio J."/>
            <person name="Chapman S.B."/>
            <person name="Chen Z."/>
            <person name="Freedman E."/>
            <person name="Gellesch M."/>
            <person name="Goldberg J."/>
            <person name="Griggs A."/>
            <person name="Gujja S."/>
            <person name="Heilman E."/>
            <person name="Heiman D."/>
            <person name="Howarth C."/>
            <person name="Mehta T."/>
            <person name="Neiman D."/>
            <person name="Pearson M."/>
            <person name="Roberts A."/>
            <person name="Saif S."/>
            <person name="Shea T."/>
            <person name="Shenoy N."/>
            <person name="Sisk P."/>
            <person name="Stolte C."/>
            <person name="Sykes S."/>
            <person name="White J."/>
            <person name="Yandava C."/>
            <person name="Allen-Vercoe E."/>
            <person name="Sibley C."/>
            <person name="Ambrose C.E."/>
            <person name="Strauss J."/>
            <person name="Daigneault M."/>
            <person name="Haas B."/>
            <person name="Nusbaum C."/>
            <person name="Birren B."/>
        </authorList>
    </citation>
    <scope>NUCLEOTIDE SEQUENCE [LARGE SCALE GENOMIC DNA]</scope>
    <source>
        <strain evidence="2 3">3_1_6</strain>
    </source>
</reference>
<proteinExistence type="predicted"/>
<dbReference type="AlphaFoldDB" id="E5Y200"/>
<accession>E5Y200</accession>
<feature type="domain" description="4Fe-4S ferredoxin-type" evidence="1">
    <location>
        <begin position="6"/>
        <end position="35"/>
    </location>
</feature>
<dbReference type="GeneID" id="78087003"/>
<feature type="domain" description="4Fe-4S ferredoxin-type" evidence="1">
    <location>
        <begin position="36"/>
        <end position="65"/>
    </location>
</feature>
<dbReference type="EMBL" id="ADCP02000002">
    <property type="protein sequence ID" value="EFV45946.1"/>
    <property type="molecule type" value="Genomic_DNA"/>
</dbReference>
<dbReference type="RefSeq" id="WP_005024255.1">
    <property type="nucleotide sequence ID" value="NZ_KE150239.1"/>
</dbReference>
<dbReference type="PROSITE" id="PS51379">
    <property type="entry name" value="4FE4S_FER_2"/>
    <property type="match status" value="2"/>
</dbReference>
<comment type="caution">
    <text evidence="2">The sequence shown here is derived from an EMBL/GenBank/DDBJ whole genome shotgun (WGS) entry which is preliminary data.</text>
</comment>
<dbReference type="OrthoDB" id="9795268at2"/>
<name>E5Y200_BILW3</name>
<dbReference type="Gene3D" id="3.30.70.20">
    <property type="match status" value="1"/>
</dbReference>
<evidence type="ECO:0000313" key="3">
    <source>
        <dbReference type="Proteomes" id="UP000006034"/>
    </source>
</evidence>
<reference evidence="2 3" key="2">
    <citation type="submission" date="2013-04" db="EMBL/GenBank/DDBJ databases">
        <title>The Genome Sequence of Bilophila wadsworthia 3_1_6.</title>
        <authorList>
            <consortium name="The Broad Institute Genomics Platform"/>
            <person name="Earl A."/>
            <person name="Ward D."/>
            <person name="Feldgarden M."/>
            <person name="Gevers D."/>
            <person name="Sibley C."/>
            <person name="Strauss J."/>
            <person name="Allen-Vercoe E."/>
            <person name="Walker B."/>
            <person name="Young S."/>
            <person name="Zeng Q."/>
            <person name="Gargeya S."/>
            <person name="Fitzgerald M."/>
            <person name="Haas B."/>
            <person name="Abouelleil A."/>
            <person name="Allen A.W."/>
            <person name="Alvarado L."/>
            <person name="Arachchi H.M."/>
            <person name="Berlin A.M."/>
            <person name="Chapman S.B."/>
            <person name="Gainer-Dewar J."/>
            <person name="Goldberg J."/>
            <person name="Griggs A."/>
            <person name="Gujja S."/>
            <person name="Hansen M."/>
            <person name="Howarth C."/>
            <person name="Imamovic A."/>
            <person name="Ireland A."/>
            <person name="Larimer J."/>
            <person name="McCowan C."/>
            <person name="Murphy C."/>
            <person name="Pearson M."/>
            <person name="Poon T.W."/>
            <person name="Priest M."/>
            <person name="Roberts A."/>
            <person name="Saif S."/>
            <person name="Shea T."/>
            <person name="Sisk P."/>
            <person name="Sykes S."/>
            <person name="Wortman J."/>
            <person name="Nusbaum C."/>
            <person name="Birren B."/>
        </authorList>
    </citation>
    <scope>NUCLEOTIDE SEQUENCE [LARGE SCALE GENOMIC DNA]</scope>
    <source>
        <strain evidence="2 3">3_1_6</strain>
    </source>
</reference>
<keyword evidence="3" id="KW-1185">Reference proteome</keyword>
<gene>
    <name evidence="2" type="ORF">HMPREF0179_00209</name>
</gene>
<evidence type="ECO:0000313" key="2">
    <source>
        <dbReference type="EMBL" id="EFV45946.1"/>
    </source>
</evidence>
<dbReference type="PANTHER" id="PTHR42895:SF1">
    <property type="entry name" value="IRON-SULFUR CLUSTER PROTEIN"/>
    <property type="match status" value="1"/>
</dbReference>
<organism evidence="2 3">
    <name type="scientific">Bilophila wadsworthia (strain 3_1_6)</name>
    <dbReference type="NCBI Taxonomy" id="563192"/>
    <lineage>
        <taxon>Bacteria</taxon>
        <taxon>Pseudomonadati</taxon>
        <taxon>Thermodesulfobacteriota</taxon>
        <taxon>Desulfovibrionia</taxon>
        <taxon>Desulfovibrionales</taxon>
        <taxon>Desulfovibrionaceae</taxon>
        <taxon>Bilophila</taxon>
    </lineage>
</organism>
<dbReference type="STRING" id="563192.HMPREF0179_00209"/>
<dbReference type="eggNOG" id="COG1145">
    <property type="taxonomic scope" value="Bacteria"/>
</dbReference>
<dbReference type="InterPro" id="IPR052911">
    <property type="entry name" value="Corrinoid_activation_enz"/>
</dbReference>
<dbReference type="Proteomes" id="UP000006034">
    <property type="component" value="Unassembled WGS sequence"/>
</dbReference>
<dbReference type="Pfam" id="PF12837">
    <property type="entry name" value="Fer4_6"/>
    <property type="match status" value="1"/>
</dbReference>
<dbReference type="SUPFAM" id="SSF54862">
    <property type="entry name" value="4Fe-4S ferredoxins"/>
    <property type="match status" value="1"/>
</dbReference>
<dbReference type="HOGENOM" id="CLU_074768_0_0_7"/>
<evidence type="ECO:0000259" key="1">
    <source>
        <dbReference type="PROSITE" id="PS51379"/>
    </source>
</evidence>
<dbReference type="InterPro" id="IPR017896">
    <property type="entry name" value="4Fe4S_Fe-S-bd"/>
</dbReference>
<dbReference type="PANTHER" id="PTHR42895">
    <property type="entry name" value="IRON-SULFUR CLUSTER-BINDING PROTEIN-RELATED"/>
    <property type="match status" value="1"/>
</dbReference>
<protein>
    <recommendedName>
        <fullName evidence="1">4Fe-4S ferredoxin-type domain-containing protein</fullName>
    </recommendedName>
</protein>
<sequence>MKEYRNIIEIDRERCNGCGQCVLDCAEGAIAIIDGKATVVSDSYCDGLGACLSGCPQNALAIVRREAVPFDEEAAMRHVARQKEERRQQLFQPLGKHEPHGTLGCGCSGATVQEFAPRKRQESKAAGPVGERRQTWPVKLRLVPPSAPFLKGADILLAADCSAPASARFCEIASGKVVLIACPKFEDNQEMRARLVALFTEARPASVTVLRMEVPCCRGIAAVCHEAAEECGISVRELVMGRNGELCQMKD</sequence>